<evidence type="ECO:0000313" key="1">
    <source>
        <dbReference type="EMBL" id="KAJ8895547.1"/>
    </source>
</evidence>
<dbReference type="EMBL" id="JARBHB010000001">
    <property type="protein sequence ID" value="KAJ8895547.1"/>
    <property type="molecule type" value="Genomic_DNA"/>
</dbReference>
<name>A0ABQ9IFV0_9NEOP</name>
<accession>A0ABQ9IFV0</accession>
<evidence type="ECO:0000313" key="2">
    <source>
        <dbReference type="Proteomes" id="UP001159363"/>
    </source>
</evidence>
<protein>
    <submittedName>
        <fullName evidence="1">Uncharacterized protein</fullName>
    </submittedName>
</protein>
<comment type="caution">
    <text evidence="1">The sequence shown here is derived from an EMBL/GenBank/DDBJ whole genome shotgun (WGS) entry which is preliminary data.</text>
</comment>
<keyword evidence="2" id="KW-1185">Reference proteome</keyword>
<organism evidence="1 2">
    <name type="scientific">Dryococelus australis</name>
    <dbReference type="NCBI Taxonomy" id="614101"/>
    <lineage>
        <taxon>Eukaryota</taxon>
        <taxon>Metazoa</taxon>
        <taxon>Ecdysozoa</taxon>
        <taxon>Arthropoda</taxon>
        <taxon>Hexapoda</taxon>
        <taxon>Insecta</taxon>
        <taxon>Pterygota</taxon>
        <taxon>Neoptera</taxon>
        <taxon>Polyneoptera</taxon>
        <taxon>Phasmatodea</taxon>
        <taxon>Verophasmatodea</taxon>
        <taxon>Anareolatae</taxon>
        <taxon>Phasmatidae</taxon>
        <taxon>Eurycanthinae</taxon>
        <taxon>Dryococelus</taxon>
    </lineage>
</organism>
<reference evidence="1 2" key="1">
    <citation type="submission" date="2023-02" db="EMBL/GenBank/DDBJ databases">
        <title>LHISI_Scaffold_Assembly.</title>
        <authorList>
            <person name="Stuart O.P."/>
            <person name="Cleave R."/>
            <person name="Magrath M.J.L."/>
            <person name="Mikheyev A.S."/>
        </authorList>
    </citation>
    <scope>NUCLEOTIDE SEQUENCE [LARGE SCALE GENOMIC DNA]</scope>
    <source>
        <strain evidence="1">Daus_M_001</strain>
        <tissue evidence="1">Leg muscle</tissue>
    </source>
</reference>
<sequence>MDTFYTSNNGNLLGIIKILAKLDGALKEQLIGIINNQIYIHYCGKKIQNMLMTFLEVKANIYFSAVLYCTFDMILLKLDFVDIEDDTNVLVCFIAYNQSFFNLCLSQLKFEHNRCCENITLFGPIQRLLIIFFISSKQWDVMAKHIIDLSSKKVYEILWESRYDALMELAEETGESVSVSEARSTVHRWWLFIWPNISKGNSMSAWDKANFCSSSLSRKNGMFDYEVAYEASTDAERLFQKNILNLMVDAVESSLITHFQHHSKFNSTWSFTMKTIFPNKLHEDSTNLKVTLSDGNKCNVPGN</sequence>
<proteinExistence type="predicted"/>
<gene>
    <name evidence="1" type="ORF">PR048_000883</name>
</gene>
<dbReference type="Proteomes" id="UP001159363">
    <property type="component" value="Chromosome 1"/>
</dbReference>